<dbReference type="Proteomes" id="UP000634136">
    <property type="component" value="Unassembled WGS sequence"/>
</dbReference>
<evidence type="ECO:0000313" key="1">
    <source>
        <dbReference type="EMBL" id="KAF7813013.1"/>
    </source>
</evidence>
<keyword evidence="2" id="KW-1185">Reference proteome</keyword>
<evidence type="ECO:0000313" key="2">
    <source>
        <dbReference type="Proteomes" id="UP000634136"/>
    </source>
</evidence>
<gene>
    <name evidence="1" type="ORF">G2W53_033989</name>
</gene>
<organism evidence="1 2">
    <name type="scientific">Senna tora</name>
    <dbReference type="NCBI Taxonomy" id="362788"/>
    <lineage>
        <taxon>Eukaryota</taxon>
        <taxon>Viridiplantae</taxon>
        <taxon>Streptophyta</taxon>
        <taxon>Embryophyta</taxon>
        <taxon>Tracheophyta</taxon>
        <taxon>Spermatophyta</taxon>
        <taxon>Magnoliopsida</taxon>
        <taxon>eudicotyledons</taxon>
        <taxon>Gunneridae</taxon>
        <taxon>Pentapetalae</taxon>
        <taxon>rosids</taxon>
        <taxon>fabids</taxon>
        <taxon>Fabales</taxon>
        <taxon>Fabaceae</taxon>
        <taxon>Caesalpinioideae</taxon>
        <taxon>Cassia clade</taxon>
        <taxon>Senna</taxon>
    </lineage>
</organism>
<dbReference type="AlphaFoldDB" id="A0A834T0B7"/>
<accession>A0A834T0B7</accession>
<dbReference type="EMBL" id="JAAIUW010000010">
    <property type="protein sequence ID" value="KAF7813013.1"/>
    <property type="molecule type" value="Genomic_DNA"/>
</dbReference>
<proteinExistence type="predicted"/>
<dbReference type="GO" id="GO:0006508">
    <property type="term" value="P:proteolysis"/>
    <property type="evidence" value="ECO:0007669"/>
    <property type="project" value="UniProtKB-KW"/>
</dbReference>
<reference evidence="1" key="1">
    <citation type="submission" date="2020-09" db="EMBL/GenBank/DDBJ databases">
        <title>Genome-Enabled Discovery of Anthraquinone Biosynthesis in Senna tora.</title>
        <authorList>
            <person name="Kang S.-H."/>
            <person name="Pandey R.P."/>
            <person name="Lee C.-M."/>
            <person name="Sim J.-S."/>
            <person name="Jeong J.-T."/>
            <person name="Choi B.-S."/>
            <person name="Jung M."/>
            <person name="Ginzburg D."/>
            <person name="Zhao K."/>
            <person name="Won S.Y."/>
            <person name="Oh T.-J."/>
            <person name="Yu Y."/>
            <person name="Kim N.-H."/>
            <person name="Lee O.R."/>
            <person name="Lee T.-H."/>
            <person name="Bashyal P."/>
            <person name="Kim T.-S."/>
            <person name="Lee W.-H."/>
            <person name="Kawkins C."/>
            <person name="Kim C.-K."/>
            <person name="Kim J.S."/>
            <person name="Ahn B.O."/>
            <person name="Rhee S.Y."/>
            <person name="Sohng J.K."/>
        </authorList>
    </citation>
    <scope>NUCLEOTIDE SEQUENCE</scope>
    <source>
        <tissue evidence="1">Leaf</tissue>
    </source>
</reference>
<dbReference type="GO" id="GO:0008233">
    <property type="term" value="F:peptidase activity"/>
    <property type="evidence" value="ECO:0007669"/>
    <property type="project" value="UniProtKB-KW"/>
</dbReference>
<name>A0A834T0B7_9FABA</name>
<dbReference type="OrthoDB" id="361580at2759"/>
<keyword evidence="1" id="KW-0645">Protease</keyword>
<comment type="caution">
    <text evidence="1">The sequence shown here is derived from an EMBL/GenBank/DDBJ whole genome shotgun (WGS) entry which is preliminary data.</text>
</comment>
<protein>
    <submittedName>
        <fullName evidence="1">CAAX amino terminal protease</fullName>
    </submittedName>
</protein>
<keyword evidence="1" id="KW-0378">Hydrolase</keyword>
<sequence length="171" mass="19459">MSTSISSPPPSLFLPTKSRVSLLNPHNKLALSLDRTSPRLRLQSRFPTNVWSKLLRVKTLLAFVVINCCRCWCWMTRNPLEPTVAVDHKIQRRHENFSSEVPGSEHIEDKLSEDLVTPKCKQSKDFRKDWLSSIHKGTNAILGVEPWTVPWTAKTIVQNLNVAAVNDDSNF</sequence>